<name>A0A0S4INE9_BODSA</name>
<keyword evidence="2" id="KW-0677">Repeat</keyword>
<feature type="region of interest" description="Disordered" evidence="5">
    <location>
        <begin position="915"/>
        <end position="950"/>
    </location>
</feature>
<dbReference type="InterPro" id="IPR045055">
    <property type="entry name" value="DNA2/NAM7-like"/>
</dbReference>
<feature type="domain" description="NF-X1-type" evidence="6">
    <location>
        <begin position="1587"/>
        <end position="1604"/>
    </location>
</feature>
<evidence type="ECO:0000256" key="4">
    <source>
        <dbReference type="ARBA" id="ARBA00022833"/>
    </source>
</evidence>
<dbReference type="SMART" id="SM00438">
    <property type="entry name" value="ZnF_NFX"/>
    <property type="match status" value="3"/>
</dbReference>
<dbReference type="InterPro" id="IPR047187">
    <property type="entry name" value="SF1_C_Upf1"/>
</dbReference>
<dbReference type="InterPro" id="IPR000967">
    <property type="entry name" value="Znf_NFX1"/>
</dbReference>
<dbReference type="OrthoDB" id="2423195at2759"/>
<feature type="region of interest" description="Disordered" evidence="5">
    <location>
        <begin position="260"/>
        <end position="300"/>
    </location>
</feature>
<evidence type="ECO:0000256" key="5">
    <source>
        <dbReference type="SAM" id="MobiDB-lite"/>
    </source>
</evidence>
<dbReference type="GO" id="GO:0031048">
    <property type="term" value="P:regulatory ncRNA-mediated heterochromatin formation"/>
    <property type="evidence" value="ECO:0007669"/>
    <property type="project" value="TreeGrafter"/>
</dbReference>
<evidence type="ECO:0000256" key="2">
    <source>
        <dbReference type="ARBA" id="ARBA00022737"/>
    </source>
</evidence>
<dbReference type="InterPro" id="IPR027417">
    <property type="entry name" value="P-loop_NTPase"/>
</dbReference>
<gene>
    <name evidence="7" type="ORF">BSAL_55780</name>
</gene>
<dbReference type="SUPFAM" id="SSF52540">
    <property type="entry name" value="P-loop containing nucleoside triphosphate hydrolases"/>
    <property type="match status" value="1"/>
</dbReference>
<dbReference type="Proteomes" id="UP000051952">
    <property type="component" value="Unassembled WGS sequence"/>
</dbReference>
<feature type="compositionally biased region" description="Gly residues" evidence="5">
    <location>
        <begin position="72"/>
        <end position="83"/>
    </location>
</feature>
<dbReference type="GO" id="GO:0004386">
    <property type="term" value="F:helicase activity"/>
    <property type="evidence" value="ECO:0007669"/>
    <property type="project" value="InterPro"/>
</dbReference>
<evidence type="ECO:0000259" key="6">
    <source>
        <dbReference type="SMART" id="SM00438"/>
    </source>
</evidence>
<dbReference type="EMBL" id="CYKH01000166">
    <property type="protein sequence ID" value="CUE74577.1"/>
    <property type="molecule type" value="Genomic_DNA"/>
</dbReference>
<feature type="region of interest" description="Disordered" evidence="5">
    <location>
        <begin position="67"/>
        <end position="103"/>
    </location>
</feature>
<feature type="domain" description="NF-X1-type" evidence="6">
    <location>
        <begin position="1674"/>
        <end position="1698"/>
    </location>
</feature>
<protein>
    <recommendedName>
        <fullName evidence="6">NF-X1-type domain-containing protein</fullName>
    </recommendedName>
</protein>
<dbReference type="VEuPathDB" id="TriTrypDB:BSAL_55780"/>
<keyword evidence="8" id="KW-1185">Reference proteome</keyword>
<dbReference type="Pfam" id="PF13087">
    <property type="entry name" value="AAA_12"/>
    <property type="match status" value="1"/>
</dbReference>
<dbReference type="CDD" id="cd18808">
    <property type="entry name" value="SF1_C_Upf1"/>
    <property type="match status" value="1"/>
</dbReference>
<accession>A0A0S4INE9</accession>
<dbReference type="InterPro" id="IPR041677">
    <property type="entry name" value="DNA2/NAM7_AAA_11"/>
</dbReference>
<reference evidence="8" key="1">
    <citation type="submission" date="2015-09" db="EMBL/GenBank/DDBJ databases">
        <authorList>
            <consortium name="Pathogen Informatics"/>
        </authorList>
    </citation>
    <scope>NUCLEOTIDE SEQUENCE [LARGE SCALE GENOMIC DNA]</scope>
    <source>
        <strain evidence="8">Lake Konstanz</strain>
    </source>
</reference>
<feature type="compositionally biased region" description="Polar residues" evidence="5">
    <location>
        <begin position="94"/>
        <end position="103"/>
    </location>
</feature>
<dbReference type="PANTHER" id="PTHR10887">
    <property type="entry name" value="DNA2/NAM7 HELICASE FAMILY"/>
    <property type="match status" value="1"/>
</dbReference>
<feature type="compositionally biased region" description="Polar residues" evidence="5">
    <location>
        <begin position="935"/>
        <end position="950"/>
    </location>
</feature>
<dbReference type="GO" id="GO:0008270">
    <property type="term" value="F:zinc ion binding"/>
    <property type="evidence" value="ECO:0007669"/>
    <property type="project" value="UniProtKB-KW"/>
</dbReference>
<sequence length="1776" mass="200675">MSQNDERRKIRVADTNTLVDPSTLRDDAGLQRARETGYRGRMCEKDGQCRFPRCTFLHSLVVHQAQSTAPARGGGKQGYGRAGGPAAARPPRETPTTKTVTDANQEILEDLVDLLSEENAAELFKQRIAEKTISAVAAFLRDGSGDPFNVIKVASMMLHIICNATPVDPTTDDEKKQQERESGLVLDGVKWFKGLTDVSLQKPRYAKYLQRIVFALLRRIPGDLATGFVTNANLLRAAIPAEEKDVSVWNYYDEMLKAERERQPAAHRSNDDGEPQRRQRRGPTEYTDTDQRQDNAPIDEILINEKDFSDRREKKEILHSLHGIVVDDPVPVDKERRHLEEQFRTFREDFVAAMRSAVKIVRRVVPPQTIPNLQTAQLSRDFQDAIKKCDEDGDVRLYNVATYVGVKPVKSRLVFEFAIDMNQFKNYKANWDKRMMNGNLVMLSTNWFHPGAPIFAGTIERANNRRNDKGNAPQRREEFDGTFGIEVEDPVEMLRLVSHHKGKLVFRMLESTSFFLPYHRVLTVFKETLEKDHNPPSRLERVLGQRPPPTLLPLARELLEGRTDVAPAYIRRSHHLSIGRAISLQEIAIAQDQRVGLDVLDKGAWDLCSEWSSELEAQLAAKGNTFHTIDTTQRDALQHIFSHSVAVVQGTPGTGKTFIGAKFVQIIMQNIARIDCGPIVCICLTNHAIDAFLEQMLTFEKKESIVRLGTMSKNEVIAELSLRSPAKKVFYPKNPEQEQLISEFQIQKRLIDQLVGKHQNLTPSLQEELFRKLQQLRRVGLDVGHLERVLLQDQCVIDDAVRMKKEGLSAIANMLWQLEDKRQTILESYRLDPNIRSKSQLVECKQKRDSIVGKLLTASLHLKKKFDEYFANQEEDVPPSIELAVSKFRALDAERKQSVQENKAQLEQLERQLHQMTQQSEPNNRRKAKKNKSKGQASPNPDTNDGNKEQLTTDIALQRNIIAEEEVKIDESSKFMRDNKFKEYLALQQDCNKTPSYDAVYDELVASFDSAATLHERRNGIQRDLGKLLDQLKTPSLLRWCKYVPGPAPAPPPPPPPPASVALRPHDAAAVEAEMNARAEMEARAVQRGYSAMHRAVDDDDDDDDDVGNVQFDDRFNHDSLTRECHNLTALLRRYDLSDAPDHIRTDVYQKILWIAECQGNTRLQEIINQLATGRKKFEEAEAKVTADALRRHRIIGATTTGAATYVSALRLLRPKVVIVEEAAEVLECQVLSCLPDSVEHLILVGDHKQLQPKVEQEMILGRKKHLSVSLMERLVRIDAPYVTLTTQRRMHPEISFFTKDYYKYPTHPKDKAVDVVDHPSTTLREVPKGVADDRRIIFVAHDGSTPSQCEQENPGLKSKFNSYEAELAVAIAEWLIRHNPTMSVTILAPYSGQVIKTIEFAKKNHVELLTRLKPKGVKIISIDDYQGEESDIIILTLTRTREMGFLKQENRSCVALSRARCGMYIIGCKPLLENTEKNATNLILRRMMDAVNVRLKDVNDGGDGRPDACCVVSQFPAVCPKHPTETLNFSTFKEQEQLTCKKLCGAQLGGCKHHCTKLCHVDTVGHSVCVEQCGRLGAGCHPPRQCTHVCKKKCGDKCGECQEKVDHTCPNCGVVAQVACGKLAANKHRCMNIVHNVVCRVNPENHTFSAPCWKSNDDTFNECKHPCNQKMKCGHTCQRTCHADDENHETGSLTCQQYRDAPHPKCKKHTINARCCDLAKEIVPAKGKAARNAIPKCDKKCGCEVLACHHPCENTCGDCTEHTCLTGTRYLWRLY</sequence>
<keyword evidence="3" id="KW-0863">Zinc-finger</keyword>
<feature type="domain" description="NF-X1-type" evidence="6">
    <location>
        <begin position="1552"/>
        <end position="1572"/>
    </location>
</feature>
<dbReference type="PANTHER" id="PTHR10887:SF341">
    <property type="entry name" value="NFX1-TYPE ZINC FINGER-CONTAINING PROTEIN 1"/>
    <property type="match status" value="1"/>
</dbReference>
<dbReference type="GO" id="GO:0031380">
    <property type="term" value="C:nuclear RNA-directed RNA polymerase complex"/>
    <property type="evidence" value="ECO:0007669"/>
    <property type="project" value="TreeGrafter"/>
</dbReference>
<evidence type="ECO:0000256" key="1">
    <source>
        <dbReference type="ARBA" id="ARBA00022723"/>
    </source>
</evidence>
<proteinExistence type="predicted"/>
<keyword evidence="4" id="KW-0862">Zinc</keyword>
<evidence type="ECO:0000313" key="8">
    <source>
        <dbReference type="Proteomes" id="UP000051952"/>
    </source>
</evidence>
<dbReference type="InterPro" id="IPR041679">
    <property type="entry name" value="DNA2/NAM7-like_C"/>
</dbReference>
<dbReference type="Pfam" id="PF13245">
    <property type="entry name" value="AAA_19"/>
    <property type="match status" value="1"/>
</dbReference>
<dbReference type="Pfam" id="PF25396">
    <property type="entry name" value="ZNFX1"/>
    <property type="match status" value="1"/>
</dbReference>
<evidence type="ECO:0000313" key="7">
    <source>
        <dbReference type="EMBL" id="CUE74577.1"/>
    </source>
</evidence>
<dbReference type="Gene3D" id="3.40.50.300">
    <property type="entry name" value="P-loop containing nucleotide triphosphate hydrolases"/>
    <property type="match status" value="3"/>
</dbReference>
<dbReference type="InterPro" id="IPR057373">
    <property type="entry name" value="ZNFX1"/>
</dbReference>
<keyword evidence="1" id="KW-0479">Metal-binding</keyword>
<evidence type="ECO:0000256" key="3">
    <source>
        <dbReference type="ARBA" id="ARBA00022771"/>
    </source>
</evidence>
<dbReference type="Pfam" id="PF13086">
    <property type="entry name" value="AAA_11"/>
    <property type="match status" value="1"/>
</dbReference>
<feature type="compositionally biased region" description="Basic and acidic residues" evidence="5">
    <location>
        <begin position="260"/>
        <end position="277"/>
    </location>
</feature>
<organism evidence="7 8">
    <name type="scientific">Bodo saltans</name>
    <name type="common">Flagellated protozoan</name>
    <dbReference type="NCBI Taxonomy" id="75058"/>
    <lineage>
        <taxon>Eukaryota</taxon>
        <taxon>Discoba</taxon>
        <taxon>Euglenozoa</taxon>
        <taxon>Kinetoplastea</taxon>
        <taxon>Metakinetoplastina</taxon>
        <taxon>Eubodonida</taxon>
        <taxon>Bodonidae</taxon>
        <taxon>Bodo</taxon>
    </lineage>
</organism>